<keyword evidence="2" id="KW-1133">Transmembrane helix</keyword>
<feature type="transmembrane region" description="Helical" evidence="2">
    <location>
        <begin position="28"/>
        <end position="49"/>
    </location>
</feature>
<dbReference type="InterPro" id="IPR018649">
    <property type="entry name" value="SHOCT"/>
</dbReference>
<dbReference type="RefSeq" id="WP_166400171.1">
    <property type="nucleotide sequence ID" value="NZ_JAANAS010000046.1"/>
</dbReference>
<evidence type="ECO:0000256" key="2">
    <source>
        <dbReference type="SAM" id="Phobius"/>
    </source>
</evidence>
<dbReference type="AlphaFoldDB" id="A0A967DZ78"/>
<evidence type="ECO:0000256" key="1">
    <source>
        <dbReference type="SAM" id="Coils"/>
    </source>
</evidence>
<keyword evidence="2" id="KW-0812">Transmembrane</keyword>
<gene>
    <name evidence="4" type="ORF">G7034_06570</name>
</gene>
<keyword evidence="1" id="KW-0175">Coiled coil</keyword>
<organism evidence="4 5">
    <name type="scientific">Psychroflexus maritimus</name>
    <dbReference type="NCBI Taxonomy" id="2714865"/>
    <lineage>
        <taxon>Bacteria</taxon>
        <taxon>Pseudomonadati</taxon>
        <taxon>Bacteroidota</taxon>
        <taxon>Flavobacteriia</taxon>
        <taxon>Flavobacteriales</taxon>
        <taxon>Flavobacteriaceae</taxon>
        <taxon>Psychroflexus</taxon>
    </lineage>
</organism>
<evidence type="ECO:0000259" key="3">
    <source>
        <dbReference type="Pfam" id="PF09851"/>
    </source>
</evidence>
<feature type="coiled-coil region" evidence="1">
    <location>
        <begin position="57"/>
        <end position="91"/>
    </location>
</feature>
<dbReference type="PANTHER" id="PTHR37841:SF1">
    <property type="entry name" value="DUF3298 DOMAIN-CONTAINING PROTEIN"/>
    <property type="match status" value="1"/>
</dbReference>
<dbReference type="Pfam" id="PF09851">
    <property type="entry name" value="SHOCT"/>
    <property type="match status" value="2"/>
</dbReference>
<dbReference type="Proteomes" id="UP000643701">
    <property type="component" value="Unassembled WGS sequence"/>
</dbReference>
<evidence type="ECO:0000313" key="4">
    <source>
        <dbReference type="EMBL" id="NGZ89913.1"/>
    </source>
</evidence>
<name>A0A967DZ78_9FLAO</name>
<dbReference type="PANTHER" id="PTHR37841">
    <property type="entry name" value="GLR2918 PROTEIN"/>
    <property type="match status" value="1"/>
</dbReference>
<evidence type="ECO:0000313" key="5">
    <source>
        <dbReference type="Proteomes" id="UP000643701"/>
    </source>
</evidence>
<sequence>MEVGIALNIILSLWIIPTYLGKKRKIGFTWSLVACVFLTPILGVIITLLSPKLPEYKKESIRKRKELKSINNRFKEELLNYENKLDDLKDLKDKGILTQDEFNQKSAKLKADKTKKEVEQTAEYKKLKDLYDDGILTKEEFESKVQKLSTSQSGFLFRKIKEGNSRRIGVYEEYIIDNNLGEKYEHIYKAIKDNRFFIYKEGEILFFDTKSEILNFLKSKKHYKSFTYQGIDYNIADNLSEGYFLISDGNLNYGFANKDKIVTIKPKYEFADSFSNGLALVRFNRKFGFIDYSGKVVIDLMYDDASSFKNGIADVEVGGYKHTINKKGKKI</sequence>
<feature type="transmembrane region" description="Helical" evidence="2">
    <location>
        <begin position="6"/>
        <end position="21"/>
    </location>
</feature>
<accession>A0A967DZ78</accession>
<dbReference type="EMBL" id="JAANAS010000046">
    <property type="protein sequence ID" value="NGZ89913.1"/>
    <property type="molecule type" value="Genomic_DNA"/>
</dbReference>
<feature type="domain" description="SHOCT" evidence="3">
    <location>
        <begin position="84"/>
        <end position="105"/>
    </location>
</feature>
<dbReference type="Pfam" id="PF14903">
    <property type="entry name" value="WG_beta_rep"/>
    <property type="match status" value="2"/>
</dbReference>
<keyword evidence="2" id="KW-0472">Membrane</keyword>
<feature type="domain" description="SHOCT" evidence="3">
    <location>
        <begin position="125"/>
        <end position="148"/>
    </location>
</feature>
<reference evidence="4" key="1">
    <citation type="submission" date="2020-03" db="EMBL/GenBank/DDBJ databases">
        <title>Psychroflexus Maritimus sp. nov., isolate from marine sediment.</title>
        <authorList>
            <person name="Zhong Y.-L."/>
        </authorList>
    </citation>
    <scope>NUCLEOTIDE SEQUENCE</scope>
    <source>
        <strain evidence="4">C1</strain>
    </source>
</reference>
<proteinExistence type="predicted"/>
<dbReference type="InterPro" id="IPR032774">
    <property type="entry name" value="WG_beta_rep"/>
</dbReference>
<keyword evidence="5" id="KW-1185">Reference proteome</keyword>
<protein>
    <recommendedName>
        <fullName evidence="3">SHOCT domain-containing protein</fullName>
    </recommendedName>
</protein>
<comment type="caution">
    <text evidence="4">The sequence shown here is derived from an EMBL/GenBank/DDBJ whole genome shotgun (WGS) entry which is preliminary data.</text>
</comment>